<evidence type="ECO:0000313" key="2">
    <source>
        <dbReference type="Proteomes" id="UP000691718"/>
    </source>
</evidence>
<gene>
    <name evidence="1" type="ORF">PAPOLLO_LOCUS17954</name>
</gene>
<dbReference type="AlphaFoldDB" id="A0A8S3XG00"/>
<protein>
    <submittedName>
        <fullName evidence="1">(apollo) hypothetical protein</fullName>
    </submittedName>
</protein>
<proteinExistence type="predicted"/>
<reference evidence="1" key="1">
    <citation type="submission" date="2021-04" db="EMBL/GenBank/DDBJ databases">
        <authorList>
            <person name="Tunstrom K."/>
        </authorList>
    </citation>
    <scope>NUCLEOTIDE SEQUENCE</scope>
</reference>
<sequence>MLPEPIFYLQQCKTKKMQKLKVGNICEVQLSDLFVFCLSLLDAKGLFLRALYNIRSRQENNGAVLAL</sequence>
<comment type="caution">
    <text evidence="1">The sequence shown here is derived from an EMBL/GenBank/DDBJ whole genome shotgun (WGS) entry which is preliminary data.</text>
</comment>
<dbReference type="EMBL" id="CAJQZP010001153">
    <property type="protein sequence ID" value="CAG5023411.1"/>
    <property type="molecule type" value="Genomic_DNA"/>
</dbReference>
<organism evidence="1 2">
    <name type="scientific">Parnassius apollo</name>
    <name type="common">Apollo butterfly</name>
    <name type="synonym">Papilio apollo</name>
    <dbReference type="NCBI Taxonomy" id="110799"/>
    <lineage>
        <taxon>Eukaryota</taxon>
        <taxon>Metazoa</taxon>
        <taxon>Ecdysozoa</taxon>
        <taxon>Arthropoda</taxon>
        <taxon>Hexapoda</taxon>
        <taxon>Insecta</taxon>
        <taxon>Pterygota</taxon>
        <taxon>Neoptera</taxon>
        <taxon>Endopterygota</taxon>
        <taxon>Lepidoptera</taxon>
        <taxon>Glossata</taxon>
        <taxon>Ditrysia</taxon>
        <taxon>Papilionoidea</taxon>
        <taxon>Papilionidae</taxon>
        <taxon>Parnassiinae</taxon>
        <taxon>Parnassini</taxon>
        <taxon>Parnassius</taxon>
        <taxon>Parnassius</taxon>
    </lineage>
</organism>
<evidence type="ECO:0000313" key="1">
    <source>
        <dbReference type="EMBL" id="CAG5023411.1"/>
    </source>
</evidence>
<name>A0A8S3XG00_PARAO</name>
<accession>A0A8S3XG00</accession>
<keyword evidence="2" id="KW-1185">Reference proteome</keyword>
<dbReference type="Proteomes" id="UP000691718">
    <property type="component" value="Unassembled WGS sequence"/>
</dbReference>